<name>A0ABR1ZYE4_9ROSI</name>
<proteinExistence type="predicted"/>
<evidence type="ECO:0000313" key="1">
    <source>
        <dbReference type="EMBL" id="KAK8485613.1"/>
    </source>
</evidence>
<comment type="caution">
    <text evidence="1">The sequence shown here is derived from an EMBL/GenBank/DDBJ whole genome shotgun (WGS) entry which is preliminary data.</text>
</comment>
<accession>A0ABR1ZYE4</accession>
<organism evidence="1 2">
    <name type="scientific">Hibiscus sabdariffa</name>
    <name type="common">roselle</name>
    <dbReference type="NCBI Taxonomy" id="183260"/>
    <lineage>
        <taxon>Eukaryota</taxon>
        <taxon>Viridiplantae</taxon>
        <taxon>Streptophyta</taxon>
        <taxon>Embryophyta</taxon>
        <taxon>Tracheophyta</taxon>
        <taxon>Spermatophyta</taxon>
        <taxon>Magnoliopsida</taxon>
        <taxon>eudicotyledons</taxon>
        <taxon>Gunneridae</taxon>
        <taxon>Pentapetalae</taxon>
        <taxon>rosids</taxon>
        <taxon>malvids</taxon>
        <taxon>Malvales</taxon>
        <taxon>Malvaceae</taxon>
        <taxon>Malvoideae</taxon>
        <taxon>Hibiscus</taxon>
    </lineage>
</organism>
<gene>
    <name evidence="1" type="ORF">V6N11_008476</name>
</gene>
<sequence>MTEIGICQLCRCEDEFSDVVQGQWRSMIPNEIIEEFLAILFQDWLVMHRCDMKITWEGLAEDFGGLDLECDSGQTYRATSVGAVLFDPPVEDLQGLA</sequence>
<dbReference type="EMBL" id="JBBPBN010000490">
    <property type="protein sequence ID" value="KAK8485613.1"/>
    <property type="molecule type" value="Genomic_DNA"/>
</dbReference>
<protein>
    <submittedName>
        <fullName evidence="1">Uncharacterized protein</fullName>
    </submittedName>
</protein>
<dbReference type="Proteomes" id="UP001396334">
    <property type="component" value="Unassembled WGS sequence"/>
</dbReference>
<evidence type="ECO:0000313" key="2">
    <source>
        <dbReference type="Proteomes" id="UP001396334"/>
    </source>
</evidence>
<reference evidence="1 2" key="1">
    <citation type="journal article" date="2024" name="G3 (Bethesda)">
        <title>Genome assembly of Hibiscus sabdariffa L. provides insights into metabolisms of medicinal natural products.</title>
        <authorList>
            <person name="Kim T."/>
        </authorList>
    </citation>
    <scope>NUCLEOTIDE SEQUENCE [LARGE SCALE GENOMIC DNA]</scope>
    <source>
        <strain evidence="1">TK-2024</strain>
        <tissue evidence="1">Old leaves</tissue>
    </source>
</reference>
<keyword evidence="2" id="KW-1185">Reference proteome</keyword>